<dbReference type="Pfam" id="PF13302">
    <property type="entry name" value="Acetyltransf_3"/>
    <property type="match status" value="1"/>
</dbReference>
<dbReference type="RefSeq" id="WP_019034199.1">
    <property type="nucleotide sequence ID" value="NZ_CAMUOS010000005.1"/>
</dbReference>
<dbReference type="PANTHER" id="PTHR43415">
    <property type="entry name" value="SPERMIDINE N(1)-ACETYLTRANSFERASE"/>
    <property type="match status" value="1"/>
</dbReference>
<keyword evidence="2" id="KW-0012">Acyltransferase</keyword>
<keyword evidence="2" id="KW-0808">Transferase</keyword>
<evidence type="ECO:0000259" key="1">
    <source>
        <dbReference type="PROSITE" id="PS51186"/>
    </source>
</evidence>
<reference evidence="2 3" key="1">
    <citation type="submission" date="2018-06" db="EMBL/GenBank/DDBJ databases">
        <authorList>
            <consortium name="Pathogen Informatics"/>
            <person name="Doyle S."/>
        </authorList>
    </citation>
    <scope>NUCLEOTIDE SEQUENCE [LARGE SCALE GENOMIC DNA]</scope>
    <source>
        <strain evidence="2 3">NCTC13149</strain>
    </source>
</reference>
<gene>
    <name evidence="2" type="primary">speG</name>
    <name evidence="2" type="ORF">NCTC13149_00060</name>
</gene>
<dbReference type="PROSITE" id="PS51186">
    <property type="entry name" value="GNAT"/>
    <property type="match status" value="1"/>
</dbReference>
<dbReference type="Gene3D" id="3.40.630.30">
    <property type="match status" value="1"/>
</dbReference>
<dbReference type="PANTHER" id="PTHR43415:SF3">
    <property type="entry name" value="GNAT-FAMILY ACETYLTRANSFERASE"/>
    <property type="match status" value="1"/>
</dbReference>
<protein>
    <submittedName>
        <fullName evidence="2">Spermidine N(1)-acetyltransferase</fullName>
        <ecNumber evidence="2">2.3.1.57</ecNumber>
    </submittedName>
</protein>
<dbReference type="EC" id="2.3.1.57" evidence="2"/>
<dbReference type="SUPFAM" id="SSF55729">
    <property type="entry name" value="Acyl-CoA N-acyltransferases (Nat)"/>
    <property type="match status" value="1"/>
</dbReference>
<evidence type="ECO:0000313" key="2">
    <source>
        <dbReference type="EMBL" id="SUB56290.1"/>
    </source>
</evidence>
<feature type="domain" description="N-acetyltransferase" evidence="1">
    <location>
        <begin position="7"/>
        <end position="163"/>
    </location>
</feature>
<dbReference type="Proteomes" id="UP000255517">
    <property type="component" value="Unassembled WGS sequence"/>
</dbReference>
<sequence length="194" mass="23232">MLVGKYVSLRELILKDVYTFKNWSKHSSYLLLDYNFNEVEEKSIKDWFIWKTHSPFSKYYVILKDSYPIGYISFKNISYFLKSACLGIALNPTYINKGYGGDAIKTMLKYFFDELKFKKISLKVASYNKRALHLYEKIGFKKRWTILMSFPNGDFDINIKDFYNNKECFKKVFGKTFFYAYQMDIRREDFINGI</sequence>
<dbReference type="EMBL" id="UGSZ01000001">
    <property type="protein sequence ID" value="SUB56290.1"/>
    <property type="molecule type" value="Genomic_DNA"/>
</dbReference>
<name>A0A379C201_9FIRM</name>
<dbReference type="InterPro" id="IPR000182">
    <property type="entry name" value="GNAT_dom"/>
</dbReference>
<dbReference type="STRING" id="1122949.GCA_000378725_00131"/>
<dbReference type="AlphaFoldDB" id="A0A379C201"/>
<proteinExistence type="predicted"/>
<dbReference type="OrthoDB" id="9795206at2"/>
<organism evidence="2 3">
    <name type="scientific">Peptoniphilus lacrimalis</name>
    <dbReference type="NCBI Taxonomy" id="33031"/>
    <lineage>
        <taxon>Bacteria</taxon>
        <taxon>Bacillati</taxon>
        <taxon>Bacillota</taxon>
        <taxon>Tissierellia</taxon>
        <taxon>Tissierellales</taxon>
        <taxon>Peptoniphilaceae</taxon>
        <taxon>Peptoniphilus</taxon>
    </lineage>
</organism>
<dbReference type="InterPro" id="IPR016181">
    <property type="entry name" value="Acyl_CoA_acyltransferase"/>
</dbReference>
<dbReference type="CDD" id="cd04301">
    <property type="entry name" value="NAT_SF"/>
    <property type="match status" value="1"/>
</dbReference>
<dbReference type="GO" id="GO:0004145">
    <property type="term" value="F:diamine N-acetyltransferase activity"/>
    <property type="evidence" value="ECO:0007669"/>
    <property type="project" value="UniProtKB-EC"/>
</dbReference>
<accession>A0A379C201</accession>
<evidence type="ECO:0000313" key="3">
    <source>
        <dbReference type="Proteomes" id="UP000255517"/>
    </source>
</evidence>